<dbReference type="SUPFAM" id="SSF46785">
    <property type="entry name" value="Winged helix' DNA-binding domain"/>
    <property type="match status" value="1"/>
</dbReference>
<comment type="similarity">
    <text evidence="1">Belongs to the ROK (NagC/XylR) family.</text>
</comment>
<dbReference type="OrthoDB" id="37575at2"/>
<accession>A0A2U2DIT4</accession>
<dbReference type="GO" id="GO:0003700">
    <property type="term" value="F:DNA-binding transcription factor activity"/>
    <property type="evidence" value="ECO:0007669"/>
    <property type="project" value="InterPro"/>
</dbReference>
<dbReference type="SUPFAM" id="SSF53067">
    <property type="entry name" value="Actin-like ATPase domain"/>
    <property type="match status" value="1"/>
</dbReference>
<evidence type="ECO:0000256" key="1">
    <source>
        <dbReference type="ARBA" id="ARBA00006479"/>
    </source>
</evidence>
<dbReference type="InterPro" id="IPR043129">
    <property type="entry name" value="ATPase_NBD"/>
</dbReference>
<keyword evidence="4" id="KW-1185">Reference proteome</keyword>
<organism evidence="3 4">
    <name type="scientific">Metarhizobium album</name>
    <dbReference type="NCBI Taxonomy" id="2182425"/>
    <lineage>
        <taxon>Bacteria</taxon>
        <taxon>Pseudomonadati</taxon>
        <taxon>Pseudomonadota</taxon>
        <taxon>Alphaproteobacteria</taxon>
        <taxon>Hyphomicrobiales</taxon>
        <taxon>Rhizobiaceae</taxon>
        <taxon>Metarhizobium</taxon>
    </lineage>
</organism>
<dbReference type="InterPro" id="IPR000835">
    <property type="entry name" value="HTH_MarR-typ"/>
</dbReference>
<dbReference type="Pfam" id="PF00480">
    <property type="entry name" value="ROK"/>
    <property type="match status" value="1"/>
</dbReference>
<evidence type="ECO:0000313" key="3">
    <source>
        <dbReference type="EMBL" id="PWE53215.1"/>
    </source>
</evidence>
<evidence type="ECO:0000259" key="2">
    <source>
        <dbReference type="Pfam" id="PF12802"/>
    </source>
</evidence>
<dbReference type="AlphaFoldDB" id="A0A2U2DIT4"/>
<dbReference type="InterPro" id="IPR000600">
    <property type="entry name" value="ROK"/>
</dbReference>
<dbReference type="PANTHER" id="PTHR18964:SF149">
    <property type="entry name" value="BIFUNCTIONAL UDP-N-ACETYLGLUCOSAMINE 2-EPIMERASE_N-ACETYLMANNOSAMINE KINASE"/>
    <property type="match status" value="1"/>
</dbReference>
<dbReference type="Gene3D" id="3.30.420.40">
    <property type="match status" value="2"/>
</dbReference>
<dbReference type="EMBL" id="QFBC01000017">
    <property type="protein sequence ID" value="PWE53215.1"/>
    <property type="molecule type" value="Genomic_DNA"/>
</dbReference>
<dbReference type="Gene3D" id="1.10.10.10">
    <property type="entry name" value="Winged helix-like DNA-binding domain superfamily/Winged helix DNA-binding domain"/>
    <property type="match status" value="1"/>
</dbReference>
<dbReference type="RefSeq" id="WP_109461257.1">
    <property type="nucleotide sequence ID" value="NZ_QFBC01000017.1"/>
</dbReference>
<evidence type="ECO:0000313" key="4">
    <source>
        <dbReference type="Proteomes" id="UP000245252"/>
    </source>
</evidence>
<dbReference type="CDD" id="cd23763">
    <property type="entry name" value="ASKHA_ATPase_ROK"/>
    <property type="match status" value="1"/>
</dbReference>
<dbReference type="InterPro" id="IPR036388">
    <property type="entry name" value="WH-like_DNA-bd_sf"/>
</dbReference>
<dbReference type="InterPro" id="IPR036390">
    <property type="entry name" value="WH_DNA-bd_sf"/>
</dbReference>
<dbReference type="PANTHER" id="PTHR18964">
    <property type="entry name" value="ROK (REPRESSOR, ORF, KINASE) FAMILY"/>
    <property type="match status" value="1"/>
</dbReference>
<gene>
    <name evidence="3" type="ORF">DEM27_26480</name>
</gene>
<name>A0A2U2DIT4_9HYPH</name>
<protein>
    <submittedName>
        <fullName evidence="3">ROK family transcriptional regulator</fullName>
    </submittedName>
</protein>
<reference evidence="3 4" key="1">
    <citation type="submission" date="2018-05" db="EMBL/GenBank/DDBJ databases">
        <title>The draft genome of strain NS-104.</title>
        <authorList>
            <person name="Hang P."/>
            <person name="Jiang J."/>
        </authorList>
    </citation>
    <scope>NUCLEOTIDE SEQUENCE [LARGE SCALE GENOMIC DNA]</scope>
    <source>
        <strain evidence="3 4">NS-104</strain>
    </source>
</reference>
<comment type="caution">
    <text evidence="3">The sequence shown here is derived from an EMBL/GenBank/DDBJ whole genome shotgun (WGS) entry which is preliminary data.</text>
</comment>
<proteinExistence type="inferred from homology"/>
<dbReference type="Proteomes" id="UP000245252">
    <property type="component" value="Unassembled WGS sequence"/>
</dbReference>
<dbReference type="Pfam" id="PF12802">
    <property type="entry name" value="MarR_2"/>
    <property type="match status" value="1"/>
</dbReference>
<sequence length="406" mass="41700">MSDGQRLSRKLSRHAVMEAILKSGPISRAALSKETALSKQTISEIVGALEAQGFVRQTGRTHGHIGRTAVNYELVPEAAYVAAVDLGGTKIAVAMADLACNLVAEGVAPTDPRGGQFVVDQIADLCRKAALGKGIAVERIRLAVIGVPGSPDKATGRVLLVPNIADFDRMDVAAAFEKAFGAPVVLENDVNLGAVGEKWIGQGRGVDNLAYVALGTGTGSGLIVGGELLRGFGNAAGEIAFLPFGADPFDPASLGMGAFERLAGSFGMVELFRQRSGETVSVPALFEKAAAGVPAAIGVLDDTGKLLARGIAAIAAIANPEKVVLGGSIGLRTEMLERIRRYLPLCFPYPVTVEPALLGGRAAVIGAAAIGVGQLHGHLFEGNPPSGRLTLPPAGPLLASVPENGE</sequence>
<feature type="domain" description="HTH marR-type" evidence="2">
    <location>
        <begin position="12"/>
        <end position="58"/>
    </location>
</feature>